<feature type="region of interest" description="Disordered" evidence="1">
    <location>
        <begin position="27"/>
        <end position="83"/>
    </location>
</feature>
<evidence type="ECO:0000313" key="5">
    <source>
        <dbReference type="Proteomes" id="UP000242875"/>
    </source>
</evidence>
<sequence>MRICCLHVALLLAAVAISSAAGNNNATSNSIAPSSTSGLASSASSSTTNSQPTSSASPGSSNSTHTSSPTETSNDTNVNPLSPPGYLTLLQPLGNADFPPIYAIGSTVHLKWNFSDTLQVIPPSLEIGAVGPQNNYYTWLTNLTGNTTEAWWNSQDYGQGPNEAPLMEGHYTVHIFDSSRGRNAKPVAGLLYQFNSLKVGLYNKQPYQRLDGTSGKFMLSRLQRIVRKLIASLAQDVSCPSCYSSGSRTSLSIAFVIILSTILSILV</sequence>
<feature type="domain" description="DUF7137" evidence="3">
    <location>
        <begin position="82"/>
        <end position="212"/>
    </location>
</feature>
<name>A0A261Y2W8_9FUNG</name>
<dbReference type="EMBL" id="MVBO01000026">
    <property type="protein sequence ID" value="OZJ04932.1"/>
    <property type="molecule type" value="Genomic_DNA"/>
</dbReference>
<organism evidence="4 5">
    <name type="scientific">Bifiguratus adelaidae</name>
    <dbReference type="NCBI Taxonomy" id="1938954"/>
    <lineage>
        <taxon>Eukaryota</taxon>
        <taxon>Fungi</taxon>
        <taxon>Fungi incertae sedis</taxon>
        <taxon>Mucoromycota</taxon>
        <taxon>Mucoromycotina</taxon>
        <taxon>Endogonomycetes</taxon>
        <taxon>Endogonales</taxon>
        <taxon>Endogonales incertae sedis</taxon>
        <taxon>Bifiguratus</taxon>
    </lineage>
</organism>
<protein>
    <recommendedName>
        <fullName evidence="3">DUF7137 domain-containing protein</fullName>
    </recommendedName>
</protein>
<accession>A0A261Y2W8</accession>
<dbReference type="PANTHER" id="PTHR42028:SF1">
    <property type="entry name" value="YALI0E30657P"/>
    <property type="match status" value="1"/>
</dbReference>
<dbReference type="Proteomes" id="UP000242875">
    <property type="component" value="Unassembled WGS sequence"/>
</dbReference>
<dbReference type="OrthoDB" id="2435509at2759"/>
<keyword evidence="5" id="KW-1185">Reference proteome</keyword>
<feature type="signal peptide" evidence="2">
    <location>
        <begin position="1"/>
        <end position="20"/>
    </location>
</feature>
<comment type="caution">
    <text evidence="4">The sequence shown here is derived from an EMBL/GenBank/DDBJ whole genome shotgun (WGS) entry which is preliminary data.</text>
</comment>
<keyword evidence="2" id="KW-0732">Signal</keyword>
<reference evidence="4 5" key="1">
    <citation type="journal article" date="2017" name="Mycologia">
        <title>Bifiguratus adelaidae, gen. et sp. nov., a new member of Mucoromycotina in endophytic and soil-dwelling habitats.</title>
        <authorList>
            <person name="Torres-Cruz T.J."/>
            <person name="Billingsley Tobias T.L."/>
            <person name="Almatruk M."/>
            <person name="Hesse C."/>
            <person name="Kuske C.R."/>
            <person name="Desiro A."/>
            <person name="Benucci G.M."/>
            <person name="Bonito G."/>
            <person name="Stajich J.E."/>
            <person name="Dunlap C."/>
            <person name="Arnold A.E."/>
            <person name="Porras-Alfaro A."/>
        </authorList>
    </citation>
    <scope>NUCLEOTIDE SEQUENCE [LARGE SCALE GENOMIC DNA]</scope>
    <source>
        <strain evidence="4 5">AZ0501</strain>
    </source>
</reference>
<dbReference type="InterPro" id="IPR055561">
    <property type="entry name" value="DUF7137"/>
</dbReference>
<evidence type="ECO:0000256" key="2">
    <source>
        <dbReference type="SAM" id="SignalP"/>
    </source>
</evidence>
<evidence type="ECO:0000259" key="3">
    <source>
        <dbReference type="Pfam" id="PF23585"/>
    </source>
</evidence>
<dbReference type="AlphaFoldDB" id="A0A261Y2W8"/>
<dbReference type="Pfam" id="PF23585">
    <property type="entry name" value="DUF7137"/>
    <property type="match status" value="1"/>
</dbReference>
<proteinExistence type="predicted"/>
<feature type="chain" id="PRO_5012560069" description="DUF7137 domain-containing protein" evidence="2">
    <location>
        <begin position="21"/>
        <end position="267"/>
    </location>
</feature>
<dbReference type="PANTHER" id="PTHR42028">
    <property type="entry name" value="CHROMOSOME 1, WHOLE GENOME SHOTGUN SEQUENCE"/>
    <property type="match status" value="1"/>
</dbReference>
<feature type="compositionally biased region" description="Low complexity" evidence="1">
    <location>
        <begin position="27"/>
        <end position="74"/>
    </location>
</feature>
<gene>
    <name evidence="4" type="ORF">BZG36_02645</name>
</gene>
<evidence type="ECO:0000313" key="4">
    <source>
        <dbReference type="EMBL" id="OZJ04932.1"/>
    </source>
</evidence>
<evidence type="ECO:0000256" key="1">
    <source>
        <dbReference type="SAM" id="MobiDB-lite"/>
    </source>
</evidence>